<name>A0A8H3J1T2_9LECA</name>
<dbReference type="PANTHER" id="PTHR40619:SF3">
    <property type="entry name" value="FUNGAL STAND N-TERMINAL GOODBYE DOMAIN-CONTAINING PROTEIN"/>
    <property type="match status" value="1"/>
</dbReference>
<sequence>MDTLPKDSRYCDIVESHLQNRLPQEGFHSSFERLTSEPAPEDRPPPAAYSRTDRRLPKTVMLEGEDSDVAEDDADPSSQEIHADADLAASRLKNLREETSKALMQIPMVLTRMGSIIKTFSASVELHKCSTNLYISILNTLEHILRYYRSKSSKRLVKVIFKQDEYESELSDKIKAMEFHSQTFKDVAEQEAFHTQRETLREIKELKTQRKKGDRTIMQQIVHSRSEANLRHLHTTDLIKAESESSQRRTQTAQDEVTQQLKADQARLEALFKTNLDWQQTKFEALTIDVRKVLKRFLSSNGRIDPRTNDIWRPIYAEHQTAARVSASTRERFYTTEQVLGLLDFDIEVLPNDIESNLRNVWTLPPSAQDRAVAVMTSSRLHAWLTCTQPSALFINGNHDASARQSPLSYICSKLIDSMGPCVGRSRYSSILACAFFCGQHMDPNDPAAGPAGMMRNLLAQLLLSYSAFKLPTVKRLLGLDAFEVGELCNAFADLIEQLPRRYLVFCIIDRVTLYEDSSTRCEAAAEAMRILLQVTESCKTNGCMFKILVTCPGSSRTLYREFDEEEIIWMPKKVDPHGGLTDVKWEASAGVHLNEWLEESTSQ</sequence>
<feature type="compositionally biased region" description="Basic and acidic residues" evidence="1">
    <location>
        <begin position="30"/>
        <end position="44"/>
    </location>
</feature>
<proteinExistence type="predicted"/>
<dbReference type="AlphaFoldDB" id="A0A8H3J1T2"/>
<protein>
    <submittedName>
        <fullName evidence="2">Uncharacterized protein</fullName>
    </submittedName>
</protein>
<dbReference type="PANTHER" id="PTHR40619">
    <property type="entry name" value="FUNGAL STAND N-TERMINAL GOODBYE DOMAIN-CONTAINING PROTEIN"/>
    <property type="match status" value="1"/>
</dbReference>
<accession>A0A8H3J1T2</accession>
<organism evidence="2 3">
    <name type="scientific">Imshaugia aleurites</name>
    <dbReference type="NCBI Taxonomy" id="172621"/>
    <lineage>
        <taxon>Eukaryota</taxon>
        <taxon>Fungi</taxon>
        <taxon>Dikarya</taxon>
        <taxon>Ascomycota</taxon>
        <taxon>Pezizomycotina</taxon>
        <taxon>Lecanoromycetes</taxon>
        <taxon>OSLEUM clade</taxon>
        <taxon>Lecanoromycetidae</taxon>
        <taxon>Lecanorales</taxon>
        <taxon>Lecanorineae</taxon>
        <taxon>Parmeliaceae</taxon>
        <taxon>Imshaugia</taxon>
    </lineage>
</organism>
<evidence type="ECO:0000313" key="2">
    <source>
        <dbReference type="EMBL" id="CAF9939160.1"/>
    </source>
</evidence>
<dbReference type="OrthoDB" id="5419927at2759"/>
<evidence type="ECO:0000256" key="1">
    <source>
        <dbReference type="SAM" id="MobiDB-lite"/>
    </source>
</evidence>
<dbReference type="Proteomes" id="UP000664534">
    <property type="component" value="Unassembled WGS sequence"/>
</dbReference>
<feature type="region of interest" description="Disordered" evidence="1">
    <location>
        <begin position="22"/>
        <end position="55"/>
    </location>
</feature>
<keyword evidence="3" id="KW-1185">Reference proteome</keyword>
<reference evidence="2" key="1">
    <citation type="submission" date="2021-03" db="EMBL/GenBank/DDBJ databases">
        <authorList>
            <person name="Tagirdzhanova G."/>
        </authorList>
    </citation>
    <scope>NUCLEOTIDE SEQUENCE</scope>
</reference>
<dbReference type="EMBL" id="CAJPDT010000115">
    <property type="protein sequence ID" value="CAF9939160.1"/>
    <property type="molecule type" value="Genomic_DNA"/>
</dbReference>
<gene>
    <name evidence="2" type="ORF">IMSHALPRED_001234</name>
</gene>
<comment type="caution">
    <text evidence="2">The sequence shown here is derived from an EMBL/GenBank/DDBJ whole genome shotgun (WGS) entry which is preliminary data.</text>
</comment>
<evidence type="ECO:0000313" key="3">
    <source>
        <dbReference type="Proteomes" id="UP000664534"/>
    </source>
</evidence>